<keyword evidence="3" id="KW-1185">Reference proteome</keyword>
<evidence type="ECO:0000256" key="1">
    <source>
        <dbReference type="ARBA" id="ARBA00008383"/>
    </source>
</evidence>
<gene>
    <name evidence="2" type="ORF">DSM5745_03864</name>
</gene>
<dbReference type="GeneID" id="38114234"/>
<dbReference type="SUPFAM" id="SSF89796">
    <property type="entry name" value="CoA-transferase family III (CaiB/BaiF)"/>
    <property type="match status" value="2"/>
</dbReference>
<reference evidence="2 3" key="1">
    <citation type="journal article" date="2018" name="IMA Fungus">
        <title>IMA Genome-F 9: Draft genome sequence of Annulohypoxylon stygium, Aspergillus mulundensis, Berkeleyomyces basicola (syn. Thielaviopsis basicola), Ceratocystis smalleyi, two Cercospora beticola strains, Coleophoma cylindrospora, Fusarium fracticaudum, Phialophora cf. hyalina, and Morchella septimelata.</title>
        <authorList>
            <person name="Wingfield B.D."/>
            <person name="Bills G.F."/>
            <person name="Dong Y."/>
            <person name="Huang W."/>
            <person name="Nel W.J."/>
            <person name="Swalarsk-Parry B.S."/>
            <person name="Vaghefi N."/>
            <person name="Wilken P.M."/>
            <person name="An Z."/>
            <person name="de Beer Z.W."/>
            <person name="De Vos L."/>
            <person name="Chen L."/>
            <person name="Duong T.A."/>
            <person name="Gao Y."/>
            <person name="Hammerbacher A."/>
            <person name="Kikkert J.R."/>
            <person name="Li Y."/>
            <person name="Li H."/>
            <person name="Li K."/>
            <person name="Li Q."/>
            <person name="Liu X."/>
            <person name="Ma X."/>
            <person name="Naidoo K."/>
            <person name="Pethybridge S.J."/>
            <person name="Sun J."/>
            <person name="Steenkamp E.T."/>
            <person name="van der Nest M.A."/>
            <person name="van Wyk S."/>
            <person name="Wingfield M.J."/>
            <person name="Xiong C."/>
            <person name="Yue Q."/>
            <person name="Zhang X."/>
        </authorList>
    </citation>
    <scope>NUCLEOTIDE SEQUENCE [LARGE SCALE GENOMIC DNA]</scope>
    <source>
        <strain evidence="2 3">DSM 5745</strain>
    </source>
</reference>
<dbReference type="RefSeq" id="XP_026604876.1">
    <property type="nucleotide sequence ID" value="XM_026745880.1"/>
</dbReference>
<evidence type="ECO:0000313" key="2">
    <source>
        <dbReference type="EMBL" id="RDW83538.1"/>
    </source>
</evidence>
<name>A0A3D8SCN5_9EURO</name>
<dbReference type="Gene3D" id="3.40.50.10540">
    <property type="entry name" value="Crotonobetainyl-coa:carnitine coa-transferase, domain 1"/>
    <property type="match status" value="1"/>
</dbReference>
<comment type="similarity">
    <text evidence="1">Belongs to the CoA-transferase III family.</text>
</comment>
<dbReference type="Proteomes" id="UP000256690">
    <property type="component" value="Unassembled WGS sequence"/>
</dbReference>
<protein>
    <submittedName>
        <fullName evidence="2">Uncharacterized protein</fullName>
    </submittedName>
</protein>
<dbReference type="InterPro" id="IPR023606">
    <property type="entry name" value="CoA-Trfase_III_dom_1_sf"/>
</dbReference>
<dbReference type="PANTHER" id="PTHR48229">
    <property type="entry name" value="CAIB/BAIF FAMILY ENZYME (AFU_ORTHOLOGUE AFUA_1G05360)-RELATED"/>
    <property type="match status" value="1"/>
</dbReference>
<evidence type="ECO:0000313" key="3">
    <source>
        <dbReference type="Proteomes" id="UP000256690"/>
    </source>
</evidence>
<dbReference type="OrthoDB" id="2308815at2759"/>
<dbReference type="InterPro" id="IPR003673">
    <property type="entry name" value="CoA-Trfase_fam_III"/>
</dbReference>
<comment type="caution">
    <text evidence="2">The sequence shown here is derived from an EMBL/GenBank/DDBJ whole genome shotgun (WGS) entry which is preliminary data.</text>
</comment>
<dbReference type="InterPro" id="IPR052985">
    <property type="entry name" value="CoA-trans_III_biosynth/detox"/>
</dbReference>
<dbReference type="EMBL" id="PVWQ01000004">
    <property type="protein sequence ID" value="RDW83538.1"/>
    <property type="molecule type" value="Genomic_DNA"/>
</dbReference>
<dbReference type="STRING" id="1810919.A0A3D8SCN5"/>
<proteinExistence type="inferred from homology"/>
<organism evidence="2 3">
    <name type="scientific">Aspergillus mulundensis</name>
    <dbReference type="NCBI Taxonomy" id="1810919"/>
    <lineage>
        <taxon>Eukaryota</taxon>
        <taxon>Fungi</taxon>
        <taxon>Dikarya</taxon>
        <taxon>Ascomycota</taxon>
        <taxon>Pezizomycotina</taxon>
        <taxon>Eurotiomycetes</taxon>
        <taxon>Eurotiomycetidae</taxon>
        <taxon>Eurotiales</taxon>
        <taxon>Aspergillaceae</taxon>
        <taxon>Aspergillus</taxon>
        <taxon>Aspergillus subgen. Nidulantes</taxon>
    </lineage>
</organism>
<dbReference type="Pfam" id="PF02515">
    <property type="entry name" value="CoA_transf_3"/>
    <property type="match status" value="1"/>
</dbReference>
<dbReference type="PANTHER" id="PTHR48229:SF1">
    <property type="entry name" value="ALPHA METHYLACYL-COA RACEMASE-RELATED"/>
    <property type="match status" value="1"/>
</dbReference>
<dbReference type="AlphaFoldDB" id="A0A3D8SCN5"/>
<sequence>MAYCVQTEAARVLAERLLNGTAIDVPDSFKEAAKRVRFIGDSAPFIPTPLRITESSSALNAYVAAIASAISKDRYGIDYQDITVNTDVASLFLMSIILPTVGAKRTPALQHPTVTKELAKGDLYQTQKPIHQQCTNVYQTKDGRWFHLHGSMNAGHTMKMVGVAEQDVTHEEAQRIYMDKVAQWDSEEIDRVANEEYKQAGVICNTPDEFFASEHGQTMAKEPLYTLKPRSAPRKAWPEAKDPSRPLAGIKVIDFSRVIAAPVVSKILAVLGAEVLKVTWEGLPDIAATWVELSTGKRDTNLNLKSEEGRKKFAELVKAADVLVDGYRPGVLGRLGFDADSLREINPSLIYARENCYGWKGPLSHRSGWQQISDCLVGISWMQGKFLGLDEPVVPLLPNSDYQMGLVGAAAVSHALLLRTQQGTTFDIDVSLTQYNIWYYRLGEQTPEVKQALREQHGDLHLRHYDEMNSLIAKTFASLKKAKPGLFQRPEDFDTMRGEEWGLDEDIHILTTPFKLGRSELKYDVPSGRRGRSEARWLTEEEGR</sequence>
<accession>A0A3D8SCN5</accession>
<dbReference type="GO" id="GO:0003824">
    <property type="term" value="F:catalytic activity"/>
    <property type="evidence" value="ECO:0007669"/>
    <property type="project" value="InterPro"/>
</dbReference>